<dbReference type="Proteomes" id="UP001159364">
    <property type="component" value="Linkage Group LG09"/>
</dbReference>
<keyword evidence="3" id="KW-1185">Reference proteome</keyword>
<sequence length="169" mass="19008">MKGCSTLKTKKTKKTKRKRSSSSKKMKATDHDQVLNPTPLSQILPLVLFPSTKNTVDEIIVINSQPLSEPPTQPALSPSTMNTGDEIIILNPQSLSEVPPTLLLKPNRKKYDFMRPNTQFYDGTRYGLPPGWLVKMRTHESSKKVDQVPVSFSYPIPPDNHSLFGTRFT</sequence>
<organism evidence="2 3">
    <name type="scientific">Erythroxylum novogranatense</name>
    <dbReference type="NCBI Taxonomy" id="1862640"/>
    <lineage>
        <taxon>Eukaryota</taxon>
        <taxon>Viridiplantae</taxon>
        <taxon>Streptophyta</taxon>
        <taxon>Embryophyta</taxon>
        <taxon>Tracheophyta</taxon>
        <taxon>Spermatophyta</taxon>
        <taxon>Magnoliopsida</taxon>
        <taxon>eudicotyledons</taxon>
        <taxon>Gunneridae</taxon>
        <taxon>Pentapetalae</taxon>
        <taxon>rosids</taxon>
        <taxon>fabids</taxon>
        <taxon>Malpighiales</taxon>
        <taxon>Erythroxylaceae</taxon>
        <taxon>Erythroxylum</taxon>
    </lineage>
</organism>
<evidence type="ECO:0000313" key="2">
    <source>
        <dbReference type="EMBL" id="KAJ8754207.1"/>
    </source>
</evidence>
<dbReference type="EMBL" id="JAIWQS010000009">
    <property type="protein sequence ID" value="KAJ8754207.1"/>
    <property type="molecule type" value="Genomic_DNA"/>
</dbReference>
<protein>
    <submittedName>
        <fullName evidence="2">Uncharacterized protein</fullName>
    </submittedName>
</protein>
<evidence type="ECO:0000313" key="3">
    <source>
        <dbReference type="Proteomes" id="UP001159364"/>
    </source>
</evidence>
<feature type="compositionally biased region" description="Basic residues" evidence="1">
    <location>
        <begin position="8"/>
        <end position="26"/>
    </location>
</feature>
<feature type="region of interest" description="Disordered" evidence="1">
    <location>
        <begin position="1"/>
        <end position="33"/>
    </location>
</feature>
<reference evidence="2 3" key="1">
    <citation type="submission" date="2021-09" db="EMBL/GenBank/DDBJ databases">
        <title>Genomic insights and catalytic innovation underlie evolution of tropane alkaloids biosynthesis.</title>
        <authorList>
            <person name="Wang Y.-J."/>
            <person name="Tian T."/>
            <person name="Huang J.-P."/>
            <person name="Huang S.-X."/>
        </authorList>
    </citation>
    <scope>NUCLEOTIDE SEQUENCE [LARGE SCALE GENOMIC DNA]</scope>
    <source>
        <strain evidence="2">KIB-2018</strain>
        <tissue evidence="2">Leaf</tissue>
    </source>
</reference>
<comment type="caution">
    <text evidence="2">The sequence shown here is derived from an EMBL/GenBank/DDBJ whole genome shotgun (WGS) entry which is preliminary data.</text>
</comment>
<dbReference type="AlphaFoldDB" id="A0AAV8SPH0"/>
<evidence type="ECO:0000256" key="1">
    <source>
        <dbReference type="SAM" id="MobiDB-lite"/>
    </source>
</evidence>
<name>A0AAV8SPH0_9ROSI</name>
<proteinExistence type="predicted"/>
<accession>A0AAV8SPH0</accession>
<gene>
    <name evidence="2" type="ORF">K2173_002107</name>
</gene>